<dbReference type="InterPro" id="IPR000198">
    <property type="entry name" value="RhoGAP_dom"/>
</dbReference>
<evidence type="ECO:0000259" key="10">
    <source>
        <dbReference type="PROSITE" id="PS50238"/>
    </source>
</evidence>
<proteinExistence type="predicted"/>
<keyword evidence="2" id="KW-0343">GTPase activation</keyword>
<dbReference type="GO" id="GO:0008270">
    <property type="term" value="F:zinc ion binding"/>
    <property type="evidence" value="ECO:0007669"/>
    <property type="project" value="UniProtKB-KW"/>
</dbReference>
<dbReference type="PANTHER" id="PTHR45899">
    <property type="entry name" value="RHO GTPASE ACTIVATING PROTEIN AT 15B, ISOFORM C"/>
    <property type="match status" value="1"/>
</dbReference>
<dbReference type="GO" id="GO:0005096">
    <property type="term" value="F:GTPase activator activity"/>
    <property type="evidence" value="ECO:0007669"/>
    <property type="project" value="UniProtKB-KW"/>
</dbReference>
<dbReference type="GO" id="GO:0007165">
    <property type="term" value="P:signal transduction"/>
    <property type="evidence" value="ECO:0007669"/>
    <property type="project" value="InterPro"/>
</dbReference>
<keyword evidence="6" id="KW-0863">Zinc-finger</keyword>
<dbReference type="GO" id="GO:0005547">
    <property type="term" value="F:phosphatidylinositol-3,4,5-trisphosphate binding"/>
    <property type="evidence" value="ECO:0007669"/>
    <property type="project" value="InterPro"/>
</dbReference>
<sequence>MSRKELRTRCSIESDDSINQDGYKRMSKSSLSDSISLYSMTSVTSEDGVTDCAPQGAPVIKEGWLEKTPPKGAPRYQKRWVTLDVEYLKYFKNEKVRYSKRIIPVTSITNVVSTGDQKFEAVTRNRTFVFRAASHLERNEWVSALQETCGHRSTGDTTSHPSIHMQGYLEVRGFPKLYVVVDGSKVFLYDNEEEFKTGVGITSIEMNLGSVKDVDRRAFDLITPYKTFHFVAETDQLKEEWMAVMRSCITDSLSHNDVAMRVWSEESNKSCADCGADEPKWAAINLCVVLCQLCAAAHRGLGSSISKIRSLNMDKRVWTDELIQLFLSVGNKRANLFWAVNVPPGASLSPSSSNEERQQFISAKYLEGRYRCYHRLFGHQEALNNALCANLKTDDVLETLSLVFCGADVNCETGFSEFPSPISLASHYNQPLQVVFLYHNQNIDVPSPEGICHRTPLLTLPTLKRSGYLFKTGSMERPITVHRSRDDFSQRWCSLDEEKFSYYENDRSSKPKGELKTKDIACLAVNPPGKHGYAHTFEMYITSGRLYLFGADDPQTVREWIESITKAFISSSAEDLVGMDFERIGRLRYRLNLQSPKMGWFALVGSMLHGRFQGGNRVDMDLHRLQELSTQQENAVLVLVERGRTLHIESEQKIDFLGWSAAIQQSAQSTGNTLSQQQLTCLDVPVIVDRCIKFITQYGLMSEGLYRKNGVNSKISALLEEFRRDARGVRLQEEEHGVDNVSGVLKRFFRVMEDCVFTSEALLHWLSTTAVRDEGQKISQYQSLLRSLPPVNKATLEALMNHLYCVQHFEDMNQMNQHNLAVVFGPSLFQTDGRDCRASRVIEELIGHYVAIFDVNEEQLQKQLEVLRRFSEMQDSCVLEPKPLPPSHIICTVILEENQKKAEYHIQVSDAMTAAELVREMLDQSKISVRENEYWSCFEVNEKEETERSLHYQERVLSVFLCLGMDSNVLVKKHPSMRAMLLYLVNEENISKCGVMKFRDDRSLLGRGNFHDRFMVLNGTSLRLFKEVQSNRAEKEWPVKTLRIYQGIKARLRPPTSWGMTVVYEDDKHENQRWYMCCETQIDMIQWLATFLCIKHEGNLWPLEFEKDG</sequence>
<dbReference type="Pfam" id="PF00620">
    <property type="entry name" value="RhoGAP"/>
    <property type="match status" value="1"/>
</dbReference>
<evidence type="ECO:0000256" key="2">
    <source>
        <dbReference type="ARBA" id="ARBA00022468"/>
    </source>
</evidence>
<dbReference type="SUPFAM" id="SSF57863">
    <property type="entry name" value="ArfGap/RecO-like zinc finger"/>
    <property type="match status" value="1"/>
</dbReference>
<evidence type="ECO:0000256" key="4">
    <source>
        <dbReference type="ARBA" id="ARBA00022553"/>
    </source>
</evidence>
<dbReference type="Gene3D" id="1.10.555.10">
    <property type="entry name" value="Rho GTPase activation protein"/>
    <property type="match status" value="1"/>
</dbReference>
<keyword evidence="3" id="KW-0963">Cytoplasm</keyword>
<comment type="subcellular location">
    <subcellularLocation>
        <location evidence="1">Cytoplasm</location>
    </subcellularLocation>
</comment>
<dbReference type="SMART" id="SM00233">
    <property type="entry name" value="PH"/>
    <property type="match status" value="5"/>
</dbReference>
<dbReference type="GO" id="GO:0005737">
    <property type="term" value="C:cytoplasm"/>
    <property type="evidence" value="ECO:0007669"/>
    <property type="project" value="UniProtKB-SubCell"/>
</dbReference>
<protein>
    <recommendedName>
        <fullName evidence="13">ArfGAP with RhoGAP domain, ankyrin repeat and PH domain 1</fullName>
    </recommendedName>
</protein>
<keyword evidence="4" id="KW-0597">Phosphoprotein</keyword>
<keyword evidence="12" id="KW-1185">Reference proteome</keyword>
<dbReference type="Gene3D" id="1.10.220.150">
    <property type="entry name" value="Arf GTPase activating protein"/>
    <property type="match status" value="1"/>
</dbReference>
<name>A0A9D3TIT3_MEGAT</name>
<dbReference type="Pfam" id="PF01412">
    <property type="entry name" value="ArfGap"/>
    <property type="match status" value="1"/>
</dbReference>
<dbReference type="SUPFAM" id="SSF50729">
    <property type="entry name" value="PH domain-like"/>
    <property type="match status" value="4"/>
</dbReference>
<dbReference type="InterPro" id="IPR011993">
    <property type="entry name" value="PH-like_dom_sf"/>
</dbReference>
<dbReference type="SMART" id="SM00324">
    <property type="entry name" value="RhoGAP"/>
    <property type="match status" value="1"/>
</dbReference>
<dbReference type="Pfam" id="PF00788">
    <property type="entry name" value="RA"/>
    <property type="match status" value="1"/>
</dbReference>
<dbReference type="Proteomes" id="UP001046870">
    <property type="component" value="Chromosome 3"/>
</dbReference>
<evidence type="ECO:0000256" key="6">
    <source>
        <dbReference type="PROSITE-ProRule" id="PRU00288"/>
    </source>
</evidence>
<feature type="domain" description="Ras-associating" evidence="9">
    <location>
        <begin position="905"/>
        <end position="976"/>
    </location>
</feature>
<evidence type="ECO:0000256" key="1">
    <source>
        <dbReference type="ARBA" id="ARBA00004496"/>
    </source>
</evidence>
<dbReference type="SMART" id="SM00105">
    <property type="entry name" value="ArfGap"/>
    <property type="match status" value="1"/>
</dbReference>
<keyword evidence="5" id="KW-0677">Repeat</keyword>
<dbReference type="SUPFAM" id="SSF48350">
    <property type="entry name" value="GTPase activation domain, GAP"/>
    <property type="match status" value="1"/>
</dbReference>
<dbReference type="InterPro" id="IPR000159">
    <property type="entry name" value="RA_dom"/>
</dbReference>
<dbReference type="Gene3D" id="3.10.20.90">
    <property type="entry name" value="Phosphatidylinositol 3-kinase Catalytic Subunit, Chain A, domain 1"/>
    <property type="match status" value="1"/>
</dbReference>
<reference evidence="11" key="1">
    <citation type="submission" date="2021-01" db="EMBL/GenBank/DDBJ databases">
        <authorList>
            <person name="Zahm M."/>
            <person name="Roques C."/>
            <person name="Cabau C."/>
            <person name="Klopp C."/>
            <person name="Donnadieu C."/>
            <person name="Jouanno E."/>
            <person name="Lampietro C."/>
            <person name="Louis A."/>
            <person name="Herpin A."/>
            <person name="Echchiki A."/>
            <person name="Berthelot C."/>
            <person name="Parey E."/>
            <person name="Roest-Crollius H."/>
            <person name="Braasch I."/>
            <person name="Postlethwait J."/>
            <person name="Bobe J."/>
            <person name="Montfort J."/>
            <person name="Bouchez O."/>
            <person name="Begum T."/>
            <person name="Mejri S."/>
            <person name="Adams A."/>
            <person name="Chen W.-J."/>
            <person name="Guiguen Y."/>
        </authorList>
    </citation>
    <scope>NUCLEOTIDE SEQUENCE</scope>
    <source>
        <strain evidence="11">YG-15Mar2019-1</strain>
        <tissue evidence="11">Brain</tissue>
    </source>
</reference>
<dbReference type="InterPro" id="IPR001164">
    <property type="entry name" value="ArfGAP_dom"/>
</dbReference>
<dbReference type="CDD" id="cd04385">
    <property type="entry name" value="RhoGAP_ARAP"/>
    <property type="match status" value="1"/>
</dbReference>
<evidence type="ECO:0000256" key="3">
    <source>
        <dbReference type="ARBA" id="ARBA00022490"/>
    </source>
</evidence>
<feature type="domain" description="Arf-GAP" evidence="8">
    <location>
        <begin position="256"/>
        <end position="370"/>
    </location>
</feature>
<keyword evidence="6" id="KW-0862">Zinc</keyword>
<feature type="domain" description="PH" evidence="7">
    <location>
        <begin position="989"/>
        <end position="1096"/>
    </location>
</feature>
<organism evidence="11 12">
    <name type="scientific">Megalops atlanticus</name>
    <name type="common">Tarpon</name>
    <name type="synonym">Clupea gigantea</name>
    <dbReference type="NCBI Taxonomy" id="7932"/>
    <lineage>
        <taxon>Eukaryota</taxon>
        <taxon>Metazoa</taxon>
        <taxon>Chordata</taxon>
        <taxon>Craniata</taxon>
        <taxon>Vertebrata</taxon>
        <taxon>Euteleostomi</taxon>
        <taxon>Actinopterygii</taxon>
        <taxon>Neopterygii</taxon>
        <taxon>Teleostei</taxon>
        <taxon>Elopiformes</taxon>
        <taxon>Megalopidae</taxon>
        <taxon>Megalops</taxon>
    </lineage>
</organism>
<dbReference type="PRINTS" id="PR00405">
    <property type="entry name" value="REVINTRACTNG"/>
</dbReference>
<feature type="domain" description="PH" evidence="7">
    <location>
        <begin position="162"/>
        <end position="250"/>
    </location>
</feature>
<dbReference type="InterPro" id="IPR037858">
    <property type="entry name" value="RhoGAP_ARAP"/>
</dbReference>
<feature type="domain" description="PH" evidence="7">
    <location>
        <begin position="58"/>
        <end position="150"/>
    </location>
</feature>
<evidence type="ECO:0000313" key="12">
    <source>
        <dbReference type="Proteomes" id="UP001046870"/>
    </source>
</evidence>
<evidence type="ECO:0008006" key="13">
    <source>
        <dbReference type="Google" id="ProtNLM"/>
    </source>
</evidence>
<gene>
    <name evidence="11" type="ORF">MATL_G00048550</name>
</gene>
<dbReference type="PROSITE" id="PS50200">
    <property type="entry name" value="RA"/>
    <property type="match status" value="1"/>
</dbReference>
<evidence type="ECO:0000313" key="11">
    <source>
        <dbReference type="EMBL" id="KAG7484356.1"/>
    </source>
</evidence>
<dbReference type="GO" id="GO:0008360">
    <property type="term" value="P:regulation of cell shape"/>
    <property type="evidence" value="ECO:0007669"/>
    <property type="project" value="TreeGrafter"/>
</dbReference>
<dbReference type="InterPro" id="IPR001849">
    <property type="entry name" value="PH_domain"/>
</dbReference>
<dbReference type="InterPro" id="IPR038508">
    <property type="entry name" value="ArfGAP_dom_sf"/>
</dbReference>
<dbReference type="PROSITE" id="PS50115">
    <property type="entry name" value="ARFGAP"/>
    <property type="match status" value="1"/>
</dbReference>
<feature type="domain" description="PH" evidence="7">
    <location>
        <begin position="462"/>
        <end position="569"/>
    </location>
</feature>
<dbReference type="PROSITE" id="PS50003">
    <property type="entry name" value="PH_DOMAIN"/>
    <property type="match status" value="4"/>
</dbReference>
<comment type="caution">
    <text evidence="11">The sequence shown here is derived from an EMBL/GenBank/DDBJ whole genome shotgun (WGS) entry which is preliminary data.</text>
</comment>
<evidence type="ECO:0000259" key="9">
    <source>
        <dbReference type="PROSITE" id="PS50200"/>
    </source>
</evidence>
<dbReference type="InterPro" id="IPR037278">
    <property type="entry name" value="ARFGAP/RecO"/>
</dbReference>
<evidence type="ECO:0000259" key="7">
    <source>
        <dbReference type="PROSITE" id="PS50003"/>
    </source>
</evidence>
<keyword evidence="6" id="KW-0479">Metal-binding</keyword>
<evidence type="ECO:0000256" key="5">
    <source>
        <dbReference type="ARBA" id="ARBA00022737"/>
    </source>
</evidence>
<dbReference type="Gene3D" id="2.30.29.30">
    <property type="entry name" value="Pleckstrin-homology domain (PH domain)/Phosphotyrosine-binding domain (PTB)"/>
    <property type="match status" value="4"/>
</dbReference>
<dbReference type="EMBL" id="JAFDVH010000003">
    <property type="protein sequence ID" value="KAG7484356.1"/>
    <property type="molecule type" value="Genomic_DNA"/>
</dbReference>
<dbReference type="PANTHER" id="PTHR45899:SF3">
    <property type="entry name" value="ARF-GAP WITH RHO-GAP DOMAIN, ANK REPEAT AND PH DOMAIN-CONTAINING PROTEIN 1"/>
    <property type="match status" value="1"/>
</dbReference>
<dbReference type="Pfam" id="PF00169">
    <property type="entry name" value="PH"/>
    <property type="match status" value="3"/>
</dbReference>
<dbReference type="OrthoDB" id="29546at2759"/>
<accession>A0A9D3TIT3</accession>
<evidence type="ECO:0000259" key="8">
    <source>
        <dbReference type="PROSITE" id="PS50115"/>
    </source>
</evidence>
<dbReference type="InterPro" id="IPR052227">
    <property type="entry name" value="Arf-Rho-GAP_ANK-PH_domain"/>
</dbReference>
<dbReference type="AlphaFoldDB" id="A0A9D3TIT3"/>
<feature type="domain" description="Rho-GAP" evidence="10">
    <location>
        <begin position="677"/>
        <end position="853"/>
    </location>
</feature>
<dbReference type="PROSITE" id="PS50238">
    <property type="entry name" value="RHOGAP"/>
    <property type="match status" value="1"/>
</dbReference>
<dbReference type="InterPro" id="IPR008936">
    <property type="entry name" value="Rho_GTPase_activation_prot"/>
</dbReference>